<accession>A0ABR1JFK8</accession>
<evidence type="ECO:0000256" key="1">
    <source>
        <dbReference type="SAM" id="MobiDB-lite"/>
    </source>
</evidence>
<organism evidence="2 3">
    <name type="scientific">Marasmiellus scandens</name>
    <dbReference type="NCBI Taxonomy" id="2682957"/>
    <lineage>
        <taxon>Eukaryota</taxon>
        <taxon>Fungi</taxon>
        <taxon>Dikarya</taxon>
        <taxon>Basidiomycota</taxon>
        <taxon>Agaricomycotina</taxon>
        <taxon>Agaricomycetes</taxon>
        <taxon>Agaricomycetidae</taxon>
        <taxon>Agaricales</taxon>
        <taxon>Marasmiineae</taxon>
        <taxon>Omphalotaceae</taxon>
        <taxon>Marasmiellus</taxon>
    </lineage>
</organism>
<name>A0ABR1JFK8_9AGAR</name>
<sequence>MASSINNFSDIKARQKGEQLQHVPAAGSDTDTQVTDVHPITRETRVDVEGPGGSNAAKPGNTVNEIKERMAEGGEQK</sequence>
<gene>
    <name evidence="2" type="ORF">VKT23_009154</name>
</gene>
<feature type="region of interest" description="Disordered" evidence="1">
    <location>
        <begin position="1"/>
        <end position="77"/>
    </location>
</feature>
<dbReference type="Proteomes" id="UP001498398">
    <property type="component" value="Unassembled WGS sequence"/>
</dbReference>
<reference evidence="2 3" key="1">
    <citation type="submission" date="2024-01" db="EMBL/GenBank/DDBJ databases">
        <title>A draft genome for the cacao thread blight pathogen Marasmiellus scandens.</title>
        <authorList>
            <person name="Baruah I.K."/>
            <person name="Leung J."/>
            <person name="Bukari Y."/>
            <person name="Amoako-Attah I."/>
            <person name="Meinhardt L.W."/>
            <person name="Bailey B.A."/>
            <person name="Cohen S.P."/>
        </authorList>
    </citation>
    <scope>NUCLEOTIDE SEQUENCE [LARGE SCALE GENOMIC DNA]</scope>
    <source>
        <strain evidence="2 3">GH-19</strain>
    </source>
</reference>
<comment type="caution">
    <text evidence="2">The sequence shown here is derived from an EMBL/GenBank/DDBJ whole genome shotgun (WGS) entry which is preliminary data.</text>
</comment>
<feature type="compositionally biased region" description="Basic and acidic residues" evidence="1">
    <location>
        <begin position="39"/>
        <end position="48"/>
    </location>
</feature>
<protein>
    <submittedName>
        <fullName evidence="2">Uncharacterized protein</fullName>
    </submittedName>
</protein>
<keyword evidence="3" id="KW-1185">Reference proteome</keyword>
<dbReference type="EMBL" id="JBANRG010000015">
    <property type="protein sequence ID" value="KAK7460435.1"/>
    <property type="molecule type" value="Genomic_DNA"/>
</dbReference>
<evidence type="ECO:0000313" key="3">
    <source>
        <dbReference type="Proteomes" id="UP001498398"/>
    </source>
</evidence>
<evidence type="ECO:0000313" key="2">
    <source>
        <dbReference type="EMBL" id="KAK7460435.1"/>
    </source>
</evidence>
<proteinExistence type="predicted"/>
<feature type="compositionally biased region" description="Basic and acidic residues" evidence="1">
    <location>
        <begin position="65"/>
        <end position="77"/>
    </location>
</feature>